<organism evidence="4 5">
    <name type="scientific">Sphaerobolus stellatus (strain SS14)</name>
    <dbReference type="NCBI Taxonomy" id="990650"/>
    <lineage>
        <taxon>Eukaryota</taxon>
        <taxon>Fungi</taxon>
        <taxon>Dikarya</taxon>
        <taxon>Basidiomycota</taxon>
        <taxon>Agaricomycotina</taxon>
        <taxon>Agaricomycetes</taxon>
        <taxon>Phallomycetidae</taxon>
        <taxon>Geastrales</taxon>
        <taxon>Sphaerobolaceae</taxon>
        <taxon>Sphaerobolus</taxon>
    </lineage>
</organism>
<dbReference type="Gene3D" id="3.90.79.10">
    <property type="entry name" value="Nucleoside Triphosphate Pyrophosphohydrolase"/>
    <property type="match status" value="1"/>
</dbReference>
<evidence type="ECO:0000256" key="2">
    <source>
        <dbReference type="SAM" id="MobiDB-lite"/>
    </source>
</evidence>
<feature type="region of interest" description="Disordered" evidence="2">
    <location>
        <begin position="1"/>
        <end position="21"/>
    </location>
</feature>
<dbReference type="Pfam" id="PF00293">
    <property type="entry name" value="NUDIX"/>
    <property type="match status" value="1"/>
</dbReference>
<dbReference type="SUPFAM" id="SSF55811">
    <property type="entry name" value="Nudix"/>
    <property type="match status" value="1"/>
</dbReference>
<dbReference type="GO" id="GO:0004081">
    <property type="term" value="F:bis(5'-nucleosyl)-tetraphosphatase (asymmetrical) activity"/>
    <property type="evidence" value="ECO:0007669"/>
    <property type="project" value="TreeGrafter"/>
</dbReference>
<dbReference type="CDD" id="cd02883">
    <property type="entry name" value="NUDIX_Hydrolase"/>
    <property type="match status" value="1"/>
</dbReference>
<dbReference type="OrthoDB" id="276276at2759"/>
<name>A0A0C9TFM3_SPHS4</name>
<evidence type="ECO:0000313" key="5">
    <source>
        <dbReference type="Proteomes" id="UP000054279"/>
    </source>
</evidence>
<dbReference type="PROSITE" id="PS51462">
    <property type="entry name" value="NUDIX"/>
    <property type="match status" value="1"/>
</dbReference>
<proteinExistence type="predicted"/>
<dbReference type="InterPro" id="IPR051325">
    <property type="entry name" value="Nudix_hydrolase_domain"/>
</dbReference>
<dbReference type="GO" id="GO:0006754">
    <property type="term" value="P:ATP biosynthetic process"/>
    <property type="evidence" value="ECO:0007669"/>
    <property type="project" value="TreeGrafter"/>
</dbReference>
<dbReference type="Proteomes" id="UP000054279">
    <property type="component" value="Unassembled WGS sequence"/>
</dbReference>
<gene>
    <name evidence="4" type="ORF">M422DRAFT_190128</name>
</gene>
<evidence type="ECO:0000259" key="3">
    <source>
        <dbReference type="PROSITE" id="PS51462"/>
    </source>
</evidence>
<dbReference type="PANTHER" id="PTHR21340:SF0">
    <property type="entry name" value="BIS(5'-NUCLEOSYL)-TETRAPHOSPHATASE [ASYMMETRICAL]"/>
    <property type="match status" value="1"/>
</dbReference>
<dbReference type="EMBL" id="KN837313">
    <property type="protein sequence ID" value="KIJ28173.1"/>
    <property type="molecule type" value="Genomic_DNA"/>
</dbReference>
<protein>
    <recommendedName>
        <fullName evidence="3">Nudix hydrolase domain-containing protein</fullName>
    </recommendedName>
</protein>
<sequence>MSSSKPTSSSASSSTSAKLIPLSSNSTSAQADSLWFCNDFLLGAGMVIIQPSSGKVVLVYDNHYKYFFLPKGRKDVGESLEQAALREAHEESGYRAQFLPLSLPHLQPRPPLPPSIPGHPQNTLPKDPLRLSSEPIYISTQLDYNPRRKNAHEYITFWYVGYIEEDAVPEEGTKMADEQGYVTHLLPYHEAEERLTGLQGSVLRKAYEVWNTTKRFQEELQQEQEQEQA</sequence>
<accession>A0A0C9TFM3</accession>
<feature type="compositionally biased region" description="Low complexity" evidence="2">
    <location>
        <begin position="1"/>
        <end position="18"/>
    </location>
</feature>
<feature type="domain" description="Nudix hydrolase" evidence="3">
    <location>
        <begin position="39"/>
        <end position="208"/>
    </location>
</feature>
<dbReference type="GO" id="GO:0006167">
    <property type="term" value="P:AMP biosynthetic process"/>
    <property type="evidence" value="ECO:0007669"/>
    <property type="project" value="TreeGrafter"/>
</dbReference>
<dbReference type="HOGENOM" id="CLU_037162_2_0_1"/>
<dbReference type="AlphaFoldDB" id="A0A0C9TFM3"/>
<dbReference type="InterPro" id="IPR020084">
    <property type="entry name" value="NUDIX_hydrolase_CS"/>
</dbReference>
<reference evidence="4 5" key="1">
    <citation type="submission" date="2014-06" db="EMBL/GenBank/DDBJ databases">
        <title>Evolutionary Origins and Diversification of the Mycorrhizal Mutualists.</title>
        <authorList>
            <consortium name="DOE Joint Genome Institute"/>
            <consortium name="Mycorrhizal Genomics Consortium"/>
            <person name="Kohler A."/>
            <person name="Kuo A."/>
            <person name="Nagy L.G."/>
            <person name="Floudas D."/>
            <person name="Copeland A."/>
            <person name="Barry K.W."/>
            <person name="Cichocki N."/>
            <person name="Veneault-Fourrey C."/>
            <person name="LaButti K."/>
            <person name="Lindquist E.A."/>
            <person name="Lipzen A."/>
            <person name="Lundell T."/>
            <person name="Morin E."/>
            <person name="Murat C."/>
            <person name="Riley R."/>
            <person name="Ohm R."/>
            <person name="Sun H."/>
            <person name="Tunlid A."/>
            <person name="Henrissat B."/>
            <person name="Grigoriev I.V."/>
            <person name="Hibbett D.S."/>
            <person name="Martin F."/>
        </authorList>
    </citation>
    <scope>NUCLEOTIDE SEQUENCE [LARGE SCALE GENOMIC DNA]</scope>
    <source>
        <strain evidence="4 5">SS14</strain>
    </source>
</reference>
<evidence type="ECO:0000256" key="1">
    <source>
        <dbReference type="ARBA" id="ARBA00022801"/>
    </source>
</evidence>
<keyword evidence="5" id="KW-1185">Reference proteome</keyword>
<dbReference type="PROSITE" id="PS00893">
    <property type="entry name" value="NUDIX_BOX"/>
    <property type="match status" value="1"/>
</dbReference>
<dbReference type="PANTHER" id="PTHR21340">
    <property type="entry name" value="DIADENOSINE 5,5-P1,P4-TETRAPHOSPHATE PYROPHOSPHOHYDROLASE MUTT"/>
    <property type="match status" value="1"/>
</dbReference>
<dbReference type="InterPro" id="IPR015797">
    <property type="entry name" value="NUDIX_hydrolase-like_dom_sf"/>
</dbReference>
<evidence type="ECO:0000313" key="4">
    <source>
        <dbReference type="EMBL" id="KIJ28173.1"/>
    </source>
</evidence>
<dbReference type="InterPro" id="IPR000086">
    <property type="entry name" value="NUDIX_hydrolase_dom"/>
</dbReference>
<keyword evidence="1" id="KW-0378">Hydrolase</keyword>